<accession>A0A0B2VCA9</accession>
<protein>
    <recommendedName>
        <fullName evidence="4">UPAR/Ly6 domain-containing protein</fullName>
    </recommendedName>
</protein>
<evidence type="ECO:0000256" key="1">
    <source>
        <dbReference type="SAM" id="SignalP"/>
    </source>
</evidence>
<reference evidence="2" key="1">
    <citation type="submission" date="2014-11" db="EMBL/GenBank/DDBJ databases">
        <title>Genetic blueprint of the zoonotic pathogen Toxocara canis.</title>
        <authorList>
            <person name="Zhu X.-Q."/>
            <person name="Korhonen P.K."/>
            <person name="Cai H."/>
            <person name="Young N.D."/>
            <person name="Nejsum P."/>
            <person name="von Samson-Himmelstjerna G."/>
            <person name="Boag P.R."/>
            <person name="Tan P."/>
            <person name="Li Q."/>
            <person name="Min J."/>
            <person name="Yang Y."/>
            <person name="Wang X."/>
            <person name="Fang X."/>
            <person name="Hall R.S."/>
            <person name="Hofmann A."/>
            <person name="Sternberg P.W."/>
            <person name="Jex A.R."/>
            <person name="Gasser R.B."/>
        </authorList>
    </citation>
    <scope>NUCLEOTIDE SEQUENCE [LARGE SCALE GENOMIC DNA]</scope>
    <source>
        <strain evidence="2">PN_DK_2014</strain>
    </source>
</reference>
<feature type="chain" id="PRO_5002079927" description="UPAR/Ly6 domain-containing protein" evidence="1">
    <location>
        <begin position="22"/>
        <end position="146"/>
    </location>
</feature>
<sequence>MKKTPLLHLVLLSLCLVACESLQCWYGATVIGATGSRGGYVFKQCPLTASGCVQVSSDTYPNGSNRGLLKLDSRGCGGDILQEVDKTFNCLVEACDKRSFQAVSKTYMADVCCCKSHICNASPTNNSPLLQALLTLSPFILSLFLF</sequence>
<comment type="caution">
    <text evidence="2">The sequence shown here is derived from an EMBL/GenBank/DDBJ whole genome shotgun (WGS) entry which is preliminary data.</text>
</comment>
<dbReference type="EMBL" id="JPKZ01002075">
    <property type="protein sequence ID" value="KHN78625.1"/>
    <property type="molecule type" value="Genomic_DNA"/>
</dbReference>
<feature type="signal peptide" evidence="1">
    <location>
        <begin position="1"/>
        <end position="21"/>
    </location>
</feature>
<keyword evidence="1" id="KW-0732">Signal</keyword>
<proteinExistence type="predicted"/>
<dbReference type="Proteomes" id="UP000031036">
    <property type="component" value="Unassembled WGS sequence"/>
</dbReference>
<gene>
    <name evidence="2" type="ORF">Tcan_05891</name>
</gene>
<evidence type="ECO:0000313" key="2">
    <source>
        <dbReference type="EMBL" id="KHN78625.1"/>
    </source>
</evidence>
<evidence type="ECO:0008006" key="4">
    <source>
        <dbReference type="Google" id="ProtNLM"/>
    </source>
</evidence>
<name>A0A0B2VCA9_TOXCA</name>
<organism evidence="2 3">
    <name type="scientific">Toxocara canis</name>
    <name type="common">Canine roundworm</name>
    <dbReference type="NCBI Taxonomy" id="6265"/>
    <lineage>
        <taxon>Eukaryota</taxon>
        <taxon>Metazoa</taxon>
        <taxon>Ecdysozoa</taxon>
        <taxon>Nematoda</taxon>
        <taxon>Chromadorea</taxon>
        <taxon>Rhabditida</taxon>
        <taxon>Spirurina</taxon>
        <taxon>Ascaridomorpha</taxon>
        <taxon>Ascaridoidea</taxon>
        <taxon>Toxocaridae</taxon>
        <taxon>Toxocara</taxon>
    </lineage>
</organism>
<dbReference type="AlphaFoldDB" id="A0A0B2VCA9"/>
<keyword evidence="3" id="KW-1185">Reference proteome</keyword>
<evidence type="ECO:0000313" key="3">
    <source>
        <dbReference type="Proteomes" id="UP000031036"/>
    </source>
</evidence>